<proteinExistence type="predicted"/>
<gene>
    <name evidence="3" type="ORF">AVW16_06355</name>
</gene>
<dbReference type="SUPFAM" id="SSF53850">
    <property type="entry name" value="Periplasmic binding protein-like II"/>
    <property type="match status" value="1"/>
</dbReference>
<evidence type="ECO:0000313" key="3">
    <source>
        <dbReference type="EMBL" id="KZE34293.1"/>
    </source>
</evidence>
<sequence>MPHQILLFAAALVAQPAAAEPLTLHYFERPPFYYTRPDGLPTGLVIEPLRRALVVAGVAHRWQTTPSNRQLAKIEADKAMDCGVGWFRTPERERVGRFSAPLYRDRPQVVVVDATKPVHGSATLARLLAERDWVFLRRERFSYGNALDAMLAANRPREIATSEPIAAMVRMIAAGRASYTFVSAEEAGAMRQDGVRVATPPDMPAGETRHLWCSRRVPAETLARLDAALARLADGERAPSAPSASPPRSP</sequence>
<dbReference type="RefSeq" id="WP_066610154.1">
    <property type="nucleotide sequence ID" value="NZ_LQQU01000008.1"/>
</dbReference>
<reference evidence="4" key="1">
    <citation type="submission" date="2016-01" db="EMBL/GenBank/DDBJ databases">
        <title>Draft genome of Chromobacterium sp. F49.</title>
        <authorList>
            <person name="Hong K.W."/>
        </authorList>
    </citation>
    <scope>NUCLEOTIDE SEQUENCE [LARGE SCALE GENOMIC DNA]</scope>
    <source>
        <strain evidence="4">CN10</strain>
    </source>
</reference>
<protein>
    <recommendedName>
        <fullName evidence="2">Solute-binding protein family 3/N-terminal domain-containing protein</fullName>
    </recommendedName>
</protein>
<feature type="signal peptide" evidence="1">
    <location>
        <begin position="1"/>
        <end position="19"/>
    </location>
</feature>
<dbReference type="STRING" id="1452487.AVW16_06355"/>
<feature type="chain" id="PRO_5007826402" description="Solute-binding protein family 3/N-terminal domain-containing protein" evidence="1">
    <location>
        <begin position="20"/>
        <end position="250"/>
    </location>
</feature>
<evidence type="ECO:0000256" key="1">
    <source>
        <dbReference type="SAM" id="SignalP"/>
    </source>
</evidence>
<dbReference type="OrthoDB" id="5456414at2"/>
<name>A0A161SDC0_9NEIS</name>
<dbReference type="Proteomes" id="UP000076625">
    <property type="component" value="Unassembled WGS sequence"/>
</dbReference>
<evidence type="ECO:0000313" key="4">
    <source>
        <dbReference type="Proteomes" id="UP000076625"/>
    </source>
</evidence>
<dbReference type="AlphaFoldDB" id="A0A161SDC0"/>
<comment type="caution">
    <text evidence="3">The sequence shown here is derived from an EMBL/GenBank/DDBJ whole genome shotgun (WGS) entry which is preliminary data.</text>
</comment>
<accession>A0A161SDC0</accession>
<dbReference type="Pfam" id="PF00497">
    <property type="entry name" value="SBP_bac_3"/>
    <property type="match status" value="1"/>
</dbReference>
<evidence type="ECO:0000259" key="2">
    <source>
        <dbReference type="Pfam" id="PF00497"/>
    </source>
</evidence>
<keyword evidence="1" id="KW-0732">Signal</keyword>
<feature type="domain" description="Solute-binding protein family 3/N-terminal" evidence="2">
    <location>
        <begin position="29"/>
        <end position="230"/>
    </location>
</feature>
<dbReference type="Gene3D" id="3.40.190.10">
    <property type="entry name" value="Periplasmic binding protein-like II"/>
    <property type="match status" value="2"/>
</dbReference>
<dbReference type="InterPro" id="IPR001638">
    <property type="entry name" value="Solute-binding_3/MltF_N"/>
</dbReference>
<dbReference type="EMBL" id="LQQU01000008">
    <property type="protein sequence ID" value="KZE34293.1"/>
    <property type="molecule type" value="Genomic_DNA"/>
</dbReference>
<organism evidence="3 4">
    <name type="scientific">Crenobacter luteus</name>
    <dbReference type="NCBI Taxonomy" id="1452487"/>
    <lineage>
        <taxon>Bacteria</taxon>
        <taxon>Pseudomonadati</taxon>
        <taxon>Pseudomonadota</taxon>
        <taxon>Betaproteobacteria</taxon>
        <taxon>Neisseriales</taxon>
        <taxon>Neisseriaceae</taxon>
        <taxon>Crenobacter</taxon>
    </lineage>
</organism>
<keyword evidence="4" id="KW-1185">Reference proteome</keyword>